<evidence type="ECO:0000313" key="2">
    <source>
        <dbReference type="Proteomes" id="UP000634136"/>
    </source>
</evidence>
<dbReference type="Proteomes" id="UP000634136">
    <property type="component" value="Unassembled WGS sequence"/>
</dbReference>
<dbReference type="GO" id="GO:0003964">
    <property type="term" value="F:RNA-directed DNA polymerase activity"/>
    <property type="evidence" value="ECO:0007669"/>
    <property type="project" value="UniProtKB-KW"/>
</dbReference>
<keyword evidence="1" id="KW-0808">Transferase</keyword>
<sequence length="671" mass="76666">MGYLSYCGTDPIGKRGGTFLAWHSSVWCDIQDLSLNFAHVLSEDSRGNPFLLTFVYGFPELEHRHLLWDWFTSLSPNISLPWLALDDFNQIRNLGEKDSGSSRLVGANEFNLMISQCGFIDLVPNGLCFPNSILFAFPVVASSHAPILVDCCNMKPFRQRPFHFENMWLLFNKCNMLVNEVWREEIGGSPAFVIHKKIMLLCAKLKQWNKLEVGIIQEKIKSLTSQLEYVQQHVSSLDSKVLESNLSNNLEFYLDCEEMMWAQKAWQMWLINGDHNTSYFHKIVKKRCSQNHISALLNDQGDWVSDYEQIEAMGINYFSNIFSETPTFTSDQLLQQLSNYSIPELSPDQIGPDGLNCRFFKTFWADVGPDVVAMAQSFLQGGYMLKAMNSVSLLCLIIWLSMVVLLRNSALLVEFVKGIQITHGVSPISHLMYVDDTVLFFKLTPHNIAAVKRVLQKYSAFSGQQMNLSKSFLIFSPNTCFRTKKEVADDLDLRFHSKLGKYLGTWVDNHQSKQEVFNDVLNKLTSKLQLWKSKCLSQAGRLTLINSVITSSLIYPMSHHCFTIAQCRRLEQVMASFFWGYNGDNAKLHLQNWPSLCLPRHRGGLNFCKIDLLNQALLSKHLWRVLTNHPSLASLCLNKKYVDVARPGIVCKKSFCFSGVEGYNEVWLGRL</sequence>
<dbReference type="PANTHER" id="PTHR33116:SF86">
    <property type="entry name" value="REVERSE TRANSCRIPTASE DOMAIN-CONTAINING PROTEIN"/>
    <property type="match status" value="1"/>
</dbReference>
<dbReference type="SUPFAM" id="SSF56219">
    <property type="entry name" value="DNase I-like"/>
    <property type="match status" value="1"/>
</dbReference>
<comment type="caution">
    <text evidence="1">The sequence shown here is derived from an EMBL/GenBank/DDBJ whole genome shotgun (WGS) entry which is preliminary data.</text>
</comment>
<protein>
    <submittedName>
        <fullName evidence="1">Reverse transcriptase</fullName>
    </submittedName>
</protein>
<gene>
    <name evidence="1" type="ORF">G2W53_032430</name>
</gene>
<keyword evidence="1" id="KW-0695">RNA-directed DNA polymerase</keyword>
<organism evidence="1 2">
    <name type="scientific">Senna tora</name>
    <dbReference type="NCBI Taxonomy" id="362788"/>
    <lineage>
        <taxon>Eukaryota</taxon>
        <taxon>Viridiplantae</taxon>
        <taxon>Streptophyta</taxon>
        <taxon>Embryophyta</taxon>
        <taxon>Tracheophyta</taxon>
        <taxon>Spermatophyta</taxon>
        <taxon>Magnoliopsida</taxon>
        <taxon>eudicotyledons</taxon>
        <taxon>Gunneridae</taxon>
        <taxon>Pentapetalae</taxon>
        <taxon>rosids</taxon>
        <taxon>fabids</taxon>
        <taxon>Fabales</taxon>
        <taxon>Fabaceae</taxon>
        <taxon>Caesalpinioideae</taxon>
        <taxon>Cassia clade</taxon>
        <taxon>Senna</taxon>
    </lineage>
</organism>
<reference evidence="1" key="1">
    <citation type="submission" date="2020-09" db="EMBL/GenBank/DDBJ databases">
        <title>Genome-Enabled Discovery of Anthraquinone Biosynthesis in Senna tora.</title>
        <authorList>
            <person name="Kang S.-H."/>
            <person name="Pandey R.P."/>
            <person name="Lee C.-M."/>
            <person name="Sim J.-S."/>
            <person name="Jeong J.-T."/>
            <person name="Choi B.-S."/>
            <person name="Jung M."/>
            <person name="Ginzburg D."/>
            <person name="Zhao K."/>
            <person name="Won S.Y."/>
            <person name="Oh T.-J."/>
            <person name="Yu Y."/>
            <person name="Kim N.-H."/>
            <person name="Lee O.R."/>
            <person name="Lee T.-H."/>
            <person name="Bashyal P."/>
            <person name="Kim T.-S."/>
            <person name="Lee W.-H."/>
            <person name="Kawkins C."/>
            <person name="Kim C.-K."/>
            <person name="Kim J.S."/>
            <person name="Ahn B.O."/>
            <person name="Rhee S.Y."/>
            <person name="Sohng J.K."/>
        </authorList>
    </citation>
    <scope>NUCLEOTIDE SEQUENCE</scope>
    <source>
        <tissue evidence="1">Leaf</tissue>
    </source>
</reference>
<accession>A0A834T7R9</accession>
<evidence type="ECO:0000313" key="1">
    <source>
        <dbReference type="EMBL" id="KAF7811454.1"/>
    </source>
</evidence>
<dbReference type="OrthoDB" id="1166427at2759"/>
<keyword evidence="1" id="KW-0548">Nucleotidyltransferase</keyword>
<dbReference type="EMBL" id="JAAIUW010000010">
    <property type="protein sequence ID" value="KAF7811454.1"/>
    <property type="molecule type" value="Genomic_DNA"/>
</dbReference>
<name>A0A834T7R9_9FABA</name>
<dbReference type="InterPro" id="IPR036691">
    <property type="entry name" value="Endo/exonu/phosph_ase_sf"/>
</dbReference>
<dbReference type="PANTHER" id="PTHR33116">
    <property type="entry name" value="REVERSE TRANSCRIPTASE ZINC-BINDING DOMAIN-CONTAINING PROTEIN-RELATED-RELATED"/>
    <property type="match status" value="1"/>
</dbReference>
<proteinExistence type="predicted"/>
<dbReference type="AlphaFoldDB" id="A0A834T7R9"/>
<keyword evidence="2" id="KW-1185">Reference proteome</keyword>